<accession>A0A7W6BCE2</accession>
<reference evidence="2 5" key="2">
    <citation type="submission" date="2020-08" db="EMBL/GenBank/DDBJ databases">
        <title>Genomic Encyclopedia of Type Strains, Phase IV (KMG-IV): sequencing the most valuable type-strain genomes for metagenomic binning, comparative biology and taxonomic classification.</title>
        <authorList>
            <person name="Goeker M."/>
        </authorList>
    </citation>
    <scope>NUCLEOTIDE SEQUENCE [LARGE SCALE GENOMIC DNA]</scope>
    <source>
        <strain evidence="2 5">DSM 19331</strain>
    </source>
</reference>
<dbReference type="RefSeq" id="WP_126828083.1">
    <property type="nucleotide sequence ID" value="NZ_JACIDG010000008.1"/>
</dbReference>
<keyword evidence="4" id="KW-1185">Reference proteome</keyword>
<feature type="transmembrane region" description="Helical" evidence="1">
    <location>
        <begin position="88"/>
        <end position="117"/>
    </location>
</feature>
<dbReference type="AlphaFoldDB" id="A0A7W6BCE2"/>
<protein>
    <submittedName>
        <fullName evidence="2">CBS domain containing-hemolysin-like protein</fullName>
    </submittedName>
</protein>
<dbReference type="EMBL" id="JACIDG010000008">
    <property type="protein sequence ID" value="MBB3916020.1"/>
    <property type="molecule type" value="Genomic_DNA"/>
</dbReference>
<evidence type="ECO:0000313" key="2">
    <source>
        <dbReference type="EMBL" id="MBB3916020.1"/>
    </source>
</evidence>
<dbReference type="Proteomes" id="UP000545490">
    <property type="component" value="Unassembled WGS sequence"/>
</dbReference>
<feature type="transmembrane region" description="Helical" evidence="1">
    <location>
        <begin position="51"/>
        <end position="68"/>
    </location>
</feature>
<name>A0A7W6BCE2_9HYPH</name>
<evidence type="ECO:0000313" key="5">
    <source>
        <dbReference type="Proteomes" id="UP000545490"/>
    </source>
</evidence>
<feature type="transmembrane region" description="Helical" evidence="1">
    <location>
        <begin position="6"/>
        <end position="25"/>
    </location>
</feature>
<comment type="caution">
    <text evidence="2">The sequence shown here is derived from an EMBL/GenBank/DDBJ whole genome shotgun (WGS) entry which is preliminary data.</text>
</comment>
<dbReference type="Proteomes" id="UP000272004">
    <property type="component" value="Unassembled WGS sequence"/>
</dbReference>
<evidence type="ECO:0000313" key="3">
    <source>
        <dbReference type="EMBL" id="RUM11041.1"/>
    </source>
</evidence>
<keyword evidence="1" id="KW-0812">Transmembrane</keyword>
<keyword evidence="1" id="KW-0472">Membrane</keyword>
<gene>
    <name evidence="3" type="ORF">EFB14_19345</name>
    <name evidence="2" type="ORF">GGQ65_003320</name>
</gene>
<dbReference type="EMBL" id="RJJU01000010">
    <property type="protein sequence ID" value="RUM11041.1"/>
    <property type="molecule type" value="Genomic_DNA"/>
</dbReference>
<evidence type="ECO:0000313" key="4">
    <source>
        <dbReference type="Proteomes" id="UP000272004"/>
    </source>
</evidence>
<evidence type="ECO:0000256" key="1">
    <source>
        <dbReference type="SAM" id="Phobius"/>
    </source>
</evidence>
<reference evidence="3 4" key="1">
    <citation type="submission" date="2018-11" db="EMBL/GenBank/DDBJ databases">
        <authorList>
            <person name="Huo Y."/>
        </authorList>
    </citation>
    <scope>NUCLEOTIDE SEQUENCE [LARGE SCALE GENOMIC DNA]</scope>
    <source>
        <strain evidence="3 4">CCBAU 33202</strain>
    </source>
</reference>
<sequence length="160" mass="18679">MVYVMAGIYAVVAIFFLCMAGSYTGKIGHQAQGLWHEDLWQINWERKMMGALPYLAAFFLMIAMPIIFCRDTALEFAFSNFERGDEYIVAAIAWMVWGISWFVVFLCVVALVGTVYYHWKVADRHARQHEDLQKCRDIVQIAYPRAQWGRWARLKRSKNV</sequence>
<organism evidence="2 5">
    <name type="scientific">Rhizobium fabae</name>
    <dbReference type="NCBI Taxonomy" id="573179"/>
    <lineage>
        <taxon>Bacteria</taxon>
        <taxon>Pseudomonadati</taxon>
        <taxon>Pseudomonadota</taxon>
        <taxon>Alphaproteobacteria</taxon>
        <taxon>Hyphomicrobiales</taxon>
        <taxon>Rhizobiaceae</taxon>
        <taxon>Rhizobium/Agrobacterium group</taxon>
        <taxon>Rhizobium</taxon>
    </lineage>
</organism>
<proteinExistence type="predicted"/>
<keyword evidence="1" id="KW-1133">Transmembrane helix</keyword>